<dbReference type="AlphaFoldDB" id="A0A9W8EMA3"/>
<dbReference type="OrthoDB" id="9999611at2759"/>
<organism evidence="2 3">
    <name type="scientific">Coemansia thaxteri</name>
    <dbReference type="NCBI Taxonomy" id="2663907"/>
    <lineage>
        <taxon>Eukaryota</taxon>
        <taxon>Fungi</taxon>
        <taxon>Fungi incertae sedis</taxon>
        <taxon>Zoopagomycota</taxon>
        <taxon>Kickxellomycotina</taxon>
        <taxon>Kickxellomycetes</taxon>
        <taxon>Kickxellales</taxon>
        <taxon>Kickxellaceae</taxon>
        <taxon>Coemansia</taxon>
    </lineage>
</organism>
<evidence type="ECO:0008006" key="4">
    <source>
        <dbReference type="Google" id="ProtNLM"/>
    </source>
</evidence>
<name>A0A9W8EMA3_9FUNG</name>
<gene>
    <name evidence="2" type="ORF">H4R26_000305</name>
</gene>
<accession>A0A9W8EMA3</accession>
<protein>
    <recommendedName>
        <fullName evidence="4">CsbD-like domain-containing protein</fullName>
    </recommendedName>
</protein>
<feature type="region of interest" description="Disordered" evidence="1">
    <location>
        <begin position="20"/>
        <end position="116"/>
    </location>
</feature>
<dbReference type="EMBL" id="JANBQF010000008">
    <property type="protein sequence ID" value="KAJ2008271.1"/>
    <property type="molecule type" value="Genomic_DNA"/>
</dbReference>
<feature type="compositionally biased region" description="Low complexity" evidence="1">
    <location>
        <begin position="54"/>
        <end position="66"/>
    </location>
</feature>
<evidence type="ECO:0000313" key="2">
    <source>
        <dbReference type="EMBL" id="KAJ2008271.1"/>
    </source>
</evidence>
<feature type="compositionally biased region" description="Polar residues" evidence="1">
    <location>
        <begin position="82"/>
        <end position="97"/>
    </location>
</feature>
<comment type="caution">
    <text evidence="2">The sequence shown here is derived from an EMBL/GenBank/DDBJ whole genome shotgun (WGS) entry which is preliminary data.</text>
</comment>
<dbReference type="Proteomes" id="UP001150907">
    <property type="component" value="Unassembled WGS sequence"/>
</dbReference>
<keyword evidence="3" id="KW-1185">Reference proteome</keyword>
<evidence type="ECO:0000313" key="3">
    <source>
        <dbReference type="Proteomes" id="UP001150907"/>
    </source>
</evidence>
<sequence>MEYVNRATGAAKEAIGQAIGNDKMAQEGHAKKAQAVGEQQIQQNEANAKHASEQAKAAAQQAGDKASNLGGQAKERVGEMFGSQQMQGEGRAQQASAQGEDLLHGQQKSMHESMRK</sequence>
<evidence type="ECO:0000256" key="1">
    <source>
        <dbReference type="SAM" id="MobiDB-lite"/>
    </source>
</evidence>
<reference evidence="2" key="1">
    <citation type="submission" date="2022-07" db="EMBL/GenBank/DDBJ databases">
        <title>Phylogenomic reconstructions and comparative analyses of Kickxellomycotina fungi.</title>
        <authorList>
            <person name="Reynolds N.K."/>
            <person name="Stajich J.E."/>
            <person name="Barry K."/>
            <person name="Grigoriev I.V."/>
            <person name="Crous P."/>
            <person name="Smith M.E."/>
        </authorList>
    </citation>
    <scope>NUCLEOTIDE SEQUENCE</scope>
    <source>
        <strain evidence="2">IMI 214461</strain>
    </source>
</reference>
<proteinExistence type="predicted"/>